<dbReference type="InterPro" id="IPR029058">
    <property type="entry name" value="AB_hydrolase_fold"/>
</dbReference>
<dbReference type="WBParaSite" id="nRc.2.0.1.t08894-RA">
    <property type="protein sequence ID" value="nRc.2.0.1.t08894-RA"/>
    <property type="gene ID" value="nRc.2.0.1.g08894"/>
</dbReference>
<dbReference type="SUPFAM" id="SSF53474">
    <property type="entry name" value="alpha/beta-Hydrolases"/>
    <property type="match status" value="1"/>
</dbReference>
<proteinExistence type="predicted"/>
<evidence type="ECO:0000313" key="3">
    <source>
        <dbReference type="WBParaSite" id="nRc.2.0.1.t08894-RA"/>
    </source>
</evidence>
<evidence type="ECO:0000259" key="1">
    <source>
        <dbReference type="Pfam" id="PF00135"/>
    </source>
</evidence>
<sequence>MVRSPVGPPIHDPASNGAAIAPWAVAPKTTKIRTESLISRLECPGGWTILQCLKRVNVQNLMAVTEITEDFAPMGPVVDSYRRGNAILPHPAHELILKRRLQVPILMGLTSGEMPVGPDMKWDSLLPYNRLKNGPKWLKSVDLPRVIV</sequence>
<keyword evidence="2" id="KW-1185">Reference proteome</keyword>
<dbReference type="Gene3D" id="3.40.50.1820">
    <property type="entry name" value="alpha/beta hydrolase"/>
    <property type="match status" value="1"/>
</dbReference>
<protein>
    <submittedName>
        <fullName evidence="3">Carboxylesterase type B domain-containing protein</fullName>
    </submittedName>
</protein>
<dbReference type="Proteomes" id="UP000887565">
    <property type="component" value="Unplaced"/>
</dbReference>
<organism evidence="2 3">
    <name type="scientific">Romanomermis culicivorax</name>
    <name type="common">Nematode worm</name>
    <dbReference type="NCBI Taxonomy" id="13658"/>
    <lineage>
        <taxon>Eukaryota</taxon>
        <taxon>Metazoa</taxon>
        <taxon>Ecdysozoa</taxon>
        <taxon>Nematoda</taxon>
        <taxon>Enoplea</taxon>
        <taxon>Dorylaimia</taxon>
        <taxon>Mermithida</taxon>
        <taxon>Mermithoidea</taxon>
        <taxon>Mermithidae</taxon>
        <taxon>Romanomermis</taxon>
    </lineage>
</organism>
<dbReference type="AlphaFoldDB" id="A0A915I698"/>
<dbReference type="InterPro" id="IPR002018">
    <property type="entry name" value="CarbesteraseB"/>
</dbReference>
<evidence type="ECO:0000313" key="2">
    <source>
        <dbReference type="Proteomes" id="UP000887565"/>
    </source>
</evidence>
<name>A0A915I698_ROMCU</name>
<reference evidence="3" key="1">
    <citation type="submission" date="2022-11" db="UniProtKB">
        <authorList>
            <consortium name="WormBaseParasite"/>
        </authorList>
    </citation>
    <scope>IDENTIFICATION</scope>
</reference>
<accession>A0A915I698</accession>
<dbReference type="Pfam" id="PF00135">
    <property type="entry name" value="COesterase"/>
    <property type="match status" value="1"/>
</dbReference>
<feature type="domain" description="Carboxylesterase type B" evidence="1">
    <location>
        <begin position="16"/>
        <end position="114"/>
    </location>
</feature>